<evidence type="ECO:0000313" key="2">
    <source>
        <dbReference type="Proteomes" id="UP000030143"/>
    </source>
</evidence>
<dbReference type="HOGENOM" id="CLU_1310492_0_0_1"/>
<name>A0A0A2JPR6_PENEN</name>
<sequence>MSSPIQLFERPFQAYSGQNGIMRAILMPNTDPIASGSTIILPQYKPEDFIGYPVIRATVHSDHAGYGSMYGWIQFVKCTSNDEVPSHDREPTGVQDGCSDLDWQLDLAPIFQDSDIPFTYFGSDPTLFDAPTRIGKTDFKWRAQTYLTYISDALITRQVTPILGFAWGFNVEDGIKTIVPLEELDLNTSWNERLDALRRSYPSWTFNSAK</sequence>
<organism evidence="1 2">
    <name type="scientific">Penicillium expansum</name>
    <name type="common">Blue mold rot fungus</name>
    <dbReference type="NCBI Taxonomy" id="27334"/>
    <lineage>
        <taxon>Eukaryota</taxon>
        <taxon>Fungi</taxon>
        <taxon>Dikarya</taxon>
        <taxon>Ascomycota</taxon>
        <taxon>Pezizomycotina</taxon>
        <taxon>Eurotiomycetes</taxon>
        <taxon>Eurotiomycetidae</taxon>
        <taxon>Eurotiales</taxon>
        <taxon>Aspergillaceae</taxon>
        <taxon>Penicillium</taxon>
    </lineage>
</organism>
<protein>
    <submittedName>
        <fullName evidence="1">Uncharacterized protein</fullName>
    </submittedName>
</protein>
<proteinExistence type="predicted"/>
<gene>
    <name evidence="1" type="ORF">PEX2_000690</name>
</gene>
<evidence type="ECO:0000313" key="1">
    <source>
        <dbReference type="EMBL" id="KGO57394.1"/>
    </source>
</evidence>
<dbReference type="EMBL" id="JQFZ01000147">
    <property type="protein sequence ID" value="KGO57394.1"/>
    <property type="molecule type" value="Genomic_DNA"/>
</dbReference>
<dbReference type="RefSeq" id="XP_016599062.1">
    <property type="nucleotide sequence ID" value="XM_016737347.1"/>
</dbReference>
<comment type="caution">
    <text evidence="1">The sequence shown here is derived from an EMBL/GenBank/DDBJ whole genome shotgun (WGS) entry which is preliminary data.</text>
</comment>
<dbReference type="GeneID" id="27672766"/>
<accession>A0A0A2JPR6</accession>
<dbReference type="Proteomes" id="UP000030143">
    <property type="component" value="Unassembled WGS sequence"/>
</dbReference>
<reference evidence="1 2" key="1">
    <citation type="journal article" date="2015" name="Mol. Plant Microbe Interact.">
        <title>Genome, transcriptome, and functional analyses of Penicillium expansum provide new insights into secondary metabolism and pathogenicity.</title>
        <authorList>
            <person name="Ballester A.R."/>
            <person name="Marcet-Houben M."/>
            <person name="Levin E."/>
            <person name="Sela N."/>
            <person name="Selma-Lazaro C."/>
            <person name="Carmona L."/>
            <person name="Wisniewski M."/>
            <person name="Droby S."/>
            <person name="Gonzalez-Candelas L."/>
            <person name="Gabaldon T."/>
        </authorList>
    </citation>
    <scope>NUCLEOTIDE SEQUENCE [LARGE SCALE GENOMIC DNA]</scope>
    <source>
        <strain evidence="1 2">MD-8</strain>
    </source>
</reference>
<dbReference type="VEuPathDB" id="FungiDB:PEXP_096710"/>
<dbReference type="AlphaFoldDB" id="A0A0A2JPR6"/>
<keyword evidence="2" id="KW-1185">Reference proteome</keyword>